<sequence>MLPLIELILLMRPVPVPAVVEPCHRHGMTLGVDASRDESDGGGERSGRTYATCCLCCSSCSCCCCCCW</sequence>
<evidence type="ECO:0000256" key="1">
    <source>
        <dbReference type="SAM" id="SignalP"/>
    </source>
</evidence>
<dbReference type="EMBL" id="GGFL01008292">
    <property type="protein sequence ID" value="MBW72470.1"/>
    <property type="molecule type" value="Transcribed_RNA"/>
</dbReference>
<evidence type="ECO:0000313" key="2">
    <source>
        <dbReference type="EMBL" id="MBW72470.1"/>
    </source>
</evidence>
<keyword evidence="1" id="KW-0732">Signal</keyword>
<feature type="signal peptide" evidence="1">
    <location>
        <begin position="1"/>
        <end position="18"/>
    </location>
</feature>
<dbReference type="AlphaFoldDB" id="A0A2M4D4H4"/>
<protein>
    <submittedName>
        <fullName evidence="2">Putative secreted protein</fullName>
    </submittedName>
</protein>
<feature type="chain" id="PRO_5014824531" evidence="1">
    <location>
        <begin position="19"/>
        <end position="68"/>
    </location>
</feature>
<proteinExistence type="predicted"/>
<accession>A0A2M4D4H4</accession>
<name>A0A2M4D4H4_ANODA</name>
<reference evidence="2" key="1">
    <citation type="submission" date="2018-01" db="EMBL/GenBank/DDBJ databases">
        <title>An insight into the sialome of Amazonian anophelines.</title>
        <authorList>
            <person name="Ribeiro J.M."/>
            <person name="Scarpassa V."/>
            <person name="Calvo E."/>
        </authorList>
    </citation>
    <scope>NUCLEOTIDE SEQUENCE</scope>
</reference>
<organism evidence="2">
    <name type="scientific">Anopheles darlingi</name>
    <name type="common">Mosquito</name>
    <dbReference type="NCBI Taxonomy" id="43151"/>
    <lineage>
        <taxon>Eukaryota</taxon>
        <taxon>Metazoa</taxon>
        <taxon>Ecdysozoa</taxon>
        <taxon>Arthropoda</taxon>
        <taxon>Hexapoda</taxon>
        <taxon>Insecta</taxon>
        <taxon>Pterygota</taxon>
        <taxon>Neoptera</taxon>
        <taxon>Endopterygota</taxon>
        <taxon>Diptera</taxon>
        <taxon>Nematocera</taxon>
        <taxon>Culicoidea</taxon>
        <taxon>Culicidae</taxon>
        <taxon>Anophelinae</taxon>
        <taxon>Anopheles</taxon>
    </lineage>
</organism>